<dbReference type="RefSeq" id="WP_109676072.1">
    <property type="nucleotide sequence ID" value="NZ_CP086615.1"/>
</dbReference>
<feature type="transmembrane region" description="Helical" evidence="6">
    <location>
        <begin position="197"/>
        <end position="215"/>
    </location>
</feature>
<organism evidence="7 8">
    <name type="scientific">Sediminicurvatus halobius</name>
    <dbReference type="NCBI Taxonomy" id="2182432"/>
    <lineage>
        <taxon>Bacteria</taxon>
        <taxon>Pseudomonadati</taxon>
        <taxon>Pseudomonadota</taxon>
        <taxon>Gammaproteobacteria</taxon>
        <taxon>Chromatiales</taxon>
        <taxon>Ectothiorhodospiraceae</taxon>
        <taxon>Sediminicurvatus</taxon>
    </lineage>
</organism>
<evidence type="ECO:0000256" key="2">
    <source>
        <dbReference type="ARBA" id="ARBA00022692"/>
    </source>
</evidence>
<dbReference type="GO" id="GO:0071555">
    <property type="term" value="P:cell wall organization"/>
    <property type="evidence" value="ECO:0007669"/>
    <property type="project" value="UniProtKB-KW"/>
</dbReference>
<keyword evidence="6" id="KW-0573">Peptidoglycan synthesis</keyword>
<gene>
    <name evidence="6" type="primary">mrdB</name>
    <name evidence="6" type="synonym">rodA</name>
    <name evidence="7" type="ORF">DEM34_02920</name>
</gene>
<dbReference type="EC" id="2.4.99.28" evidence="6"/>
<dbReference type="HAMAP" id="MF_02079">
    <property type="entry name" value="PGT_RodA"/>
    <property type="match status" value="1"/>
</dbReference>
<accession>A0A2U2N8C9</accession>
<keyword evidence="3 6" id="KW-0133">Cell shape</keyword>
<comment type="pathway">
    <text evidence="6">Cell wall biogenesis; peptidoglycan biosynthesis.</text>
</comment>
<keyword evidence="2 6" id="KW-0812">Transmembrane</keyword>
<dbReference type="GO" id="GO:0009252">
    <property type="term" value="P:peptidoglycan biosynthetic process"/>
    <property type="evidence" value="ECO:0007669"/>
    <property type="project" value="UniProtKB-UniRule"/>
</dbReference>
<dbReference type="NCBIfam" id="TIGR02210">
    <property type="entry name" value="rodA_shape"/>
    <property type="match status" value="1"/>
</dbReference>
<evidence type="ECO:0000313" key="8">
    <source>
        <dbReference type="Proteomes" id="UP000245474"/>
    </source>
</evidence>
<keyword evidence="6" id="KW-1003">Cell membrane</keyword>
<dbReference type="Pfam" id="PF01098">
    <property type="entry name" value="FTSW_RODA_SPOVE"/>
    <property type="match status" value="1"/>
</dbReference>
<keyword evidence="8" id="KW-1185">Reference proteome</keyword>
<name>A0A2U2N8C9_9GAMM</name>
<dbReference type="Proteomes" id="UP000245474">
    <property type="component" value="Unassembled WGS sequence"/>
</dbReference>
<dbReference type="GO" id="GO:0015648">
    <property type="term" value="F:lipid-linked peptidoglycan transporter activity"/>
    <property type="evidence" value="ECO:0007669"/>
    <property type="project" value="TreeGrafter"/>
</dbReference>
<comment type="subcellular location">
    <subcellularLocation>
        <location evidence="6">Cell inner membrane</location>
        <topology evidence="6">Multi-pass membrane protein</topology>
    </subcellularLocation>
    <subcellularLocation>
        <location evidence="1">Membrane</location>
        <topology evidence="1">Multi-pass membrane protein</topology>
    </subcellularLocation>
</comment>
<keyword evidence="6" id="KW-0961">Cell wall biogenesis/degradation</keyword>
<dbReference type="UniPathway" id="UPA00219"/>
<feature type="transmembrane region" description="Helical" evidence="6">
    <location>
        <begin position="90"/>
        <end position="111"/>
    </location>
</feature>
<evidence type="ECO:0000256" key="1">
    <source>
        <dbReference type="ARBA" id="ARBA00004141"/>
    </source>
</evidence>
<protein>
    <recommendedName>
        <fullName evidence="6">Peptidoglycan glycosyltransferase MrdB</fullName>
        <shortName evidence="6">PGT</shortName>
        <ecNumber evidence="6">2.4.99.28</ecNumber>
    </recommendedName>
    <alternativeName>
        <fullName evidence="6">Cell elongation protein RodA</fullName>
    </alternativeName>
    <alternativeName>
        <fullName evidence="6">Cell wall polymerase</fullName>
    </alternativeName>
    <alternativeName>
        <fullName evidence="6">Peptidoglycan polymerase</fullName>
        <shortName evidence="6">PG polymerase</shortName>
    </alternativeName>
</protein>
<comment type="catalytic activity">
    <reaction evidence="6">
        <text>[GlcNAc-(1-&gt;4)-Mur2Ac(oyl-L-Ala-gamma-D-Glu-L-Lys-D-Ala-D-Ala)](n)-di-trans,octa-cis-undecaprenyl diphosphate + beta-D-GlcNAc-(1-&gt;4)-Mur2Ac(oyl-L-Ala-gamma-D-Glu-L-Lys-D-Ala-D-Ala)-di-trans,octa-cis-undecaprenyl diphosphate = [GlcNAc-(1-&gt;4)-Mur2Ac(oyl-L-Ala-gamma-D-Glu-L-Lys-D-Ala-D-Ala)](n+1)-di-trans,octa-cis-undecaprenyl diphosphate + di-trans,octa-cis-undecaprenyl diphosphate + H(+)</text>
        <dbReference type="Rhea" id="RHEA:23708"/>
        <dbReference type="Rhea" id="RHEA-COMP:9602"/>
        <dbReference type="Rhea" id="RHEA-COMP:9603"/>
        <dbReference type="ChEBI" id="CHEBI:15378"/>
        <dbReference type="ChEBI" id="CHEBI:58405"/>
        <dbReference type="ChEBI" id="CHEBI:60033"/>
        <dbReference type="ChEBI" id="CHEBI:78435"/>
        <dbReference type="EC" id="2.4.99.28"/>
    </reaction>
</comment>
<keyword evidence="5 6" id="KW-0472">Membrane</keyword>
<feature type="transmembrane region" description="Helical" evidence="6">
    <location>
        <begin position="351"/>
        <end position="372"/>
    </location>
</feature>
<feature type="transmembrane region" description="Helical" evidence="6">
    <location>
        <begin position="149"/>
        <end position="167"/>
    </location>
</feature>
<evidence type="ECO:0000256" key="5">
    <source>
        <dbReference type="ARBA" id="ARBA00023136"/>
    </source>
</evidence>
<comment type="caution">
    <text evidence="7">The sequence shown here is derived from an EMBL/GenBank/DDBJ whole genome shotgun (WGS) entry which is preliminary data.</text>
</comment>
<keyword evidence="4 6" id="KW-1133">Transmembrane helix</keyword>
<dbReference type="InterPro" id="IPR001182">
    <property type="entry name" value="FtsW/RodA"/>
</dbReference>
<feature type="transmembrane region" description="Helical" evidence="6">
    <location>
        <begin position="173"/>
        <end position="190"/>
    </location>
</feature>
<dbReference type="GO" id="GO:0005886">
    <property type="term" value="C:plasma membrane"/>
    <property type="evidence" value="ECO:0007669"/>
    <property type="project" value="UniProtKB-SubCell"/>
</dbReference>
<dbReference type="GO" id="GO:0051301">
    <property type="term" value="P:cell division"/>
    <property type="evidence" value="ECO:0007669"/>
    <property type="project" value="InterPro"/>
</dbReference>
<feature type="transmembrane region" description="Helical" evidence="6">
    <location>
        <begin position="318"/>
        <end position="345"/>
    </location>
</feature>
<evidence type="ECO:0000313" key="7">
    <source>
        <dbReference type="EMBL" id="PWG65239.1"/>
    </source>
</evidence>
<dbReference type="GO" id="GO:0008360">
    <property type="term" value="P:regulation of cell shape"/>
    <property type="evidence" value="ECO:0007669"/>
    <property type="project" value="UniProtKB-KW"/>
</dbReference>
<feature type="transmembrane region" description="Helical" evidence="6">
    <location>
        <begin position="64"/>
        <end position="83"/>
    </location>
</feature>
<dbReference type="GO" id="GO:0032153">
    <property type="term" value="C:cell division site"/>
    <property type="evidence" value="ECO:0007669"/>
    <property type="project" value="TreeGrafter"/>
</dbReference>
<keyword evidence="6" id="KW-0808">Transferase</keyword>
<feature type="transmembrane region" description="Helical" evidence="6">
    <location>
        <begin position="285"/>
        <end position="306"/>
    </location>
</feature>
<comment type="function">
    <text evidence="6">Peptidoglycan polymerase that is essential for cell wall elongation.</text>
</comment>
<dbReference type="EMBL" id="QFFI01000003">
    <property type="protein sequence ID" value="PWG65239.1"/>
    <property type="molecule type" value="Genomic_DNA"/>
</dbReference>
<sequence>MWLPTSANGESSGGGGAAGLGLVQRRLHLDATLLGMLLLLSTVGLVVLYSAFGESLVQVERQLIRLAIAFAVMVVLAQFPPLVYRRWAPWVYAASLALLVAVLVAGELGGGARRWLDLGVVRFQPSEFMKIALPLLVAWLLADRELPPGFGRTMLALLLIALPVGLIAVQPDLGTSILVAAAGGSVLFLAGLRWRIMAGLLALLAAAAPMLWYFGMQGYQRQRVLTFLDPERDPLGAGYNIIQSKIAIGSGGLYGKGWLNGTQAHLDFIPERHTDFVFAVLAEEFGFIGVLLVLALYFAVVARGLWIAHHAQDSFGRLLAGGLALTFFVYFFVNIGMVSGLLPVVGLPLPLISFGGSSLVTLLAAFGILMSIHTHRRLWSS</sequence>
<dbReference type="OrthoDB" id="9768187at2"/>
<dbReference type="PANTHER" id="PTHR30474">
    <property type="entry name" value="CELL CYCLE PROTEIN"/>
    <property type="match status" value="1"/>
</dbReference>
<proteinExistence type="inferred from homology"/>
<keyword evidence="6" id="KW-0997">Cell inner membrane</keyword>
<dbReference type="GO" id="GO:0008955">
    <property type="term" value="F:peptidoglycan glycosyltransferase activity"/>
    <property type="evidence" value="ECO:0007669"/>
    <property type="project" value="UniProtKB-UniRule"/>
</dbReference>
<feature type="transmembrane region" description="Helical" evidence="6">
    <location>
        <begin position="31"/>
        <end position="52"/>
    </location>
</feature>
<dbReference type="AlphaFoldDB" id="A0A2U2N8C9"/>
<dbReference type="PANTHER" id="PTHR30474:SF1">
    <property type="entry name" value="PEPTIDOGLYCAN GLYCOSYLTRANSFERASE MRDB"/>
    <property type="match status" value="1"/>
</dbReference>
<dbReference type="InterPro" id="IPR011923">
    <property type="entry name" value="RodA/MrdB"/>
</dbReference>
<evidence type="ECO:0000256" key="4">
    <source>
        <dbReference type="ARBA" id="ARBA00022989"/>
    </source>
</evidence>
<comment type="similarity">
    <text evidence="6">Belongs to the SEDS family. MrdB/RodA subfamily.</text>
</comment>
<evidence type="ECO:0000256" key="6">
    <source>
        <dbReference type="HAMAP-Rule" id="MF_02079"/>
    </source>
</evidence>
<reference evidence="7 8" key="1">
    <citation type="submission" date="2018-05" db="EMBL/GenBank/DDBJ databases">
        <title>Spiribacter halobius sp. nov., a moderately halophilic bacterium isolated from marine solar saltern.</title>
        <authorList>
            <person name="Zheng W.-S."/>
            <person name="Lu D.-C."/>
            <person name="Du Z.-J."/>
        </authorList>
    </citation>
    <scope>NUCLEOTIDE SEQUENCE [LARGE SCALE GENOMIC DNA]</scope>
    <source>
        <strain evidence="7 8">E85</strain>
    </source>
</reference>
<keyword evidence="6" id="KW-0328">Glycosyltransferase</keyword>
<evidence type="ECO:0000256" key="3">
    <source>
        <dbReference type="ARBA" id="ARBA00022960"/>
    </source>
</evidence>